<feature type="binding site" evidence="8">
    <location>
        <position position="20"/>
    </location>
    <ligand>
        <name>GTP</name>
        <dbReference type="ChEBI" id="CHEBI:37565"/>
    </ligand>
</feature>
<feature type="binding site" evidence="8">
    <location>
        <position position="65"/>
    </location>
    <ligand>
        <name>GTP</name>
        <dbReference type="ChEBI" id="CHEBI:37565"/>
    </ligand>
</feature>
<feature type="binding site" evidence="8">
    <location>
        <position position="94"/>
    </location>
    <ligand>
        <name>Mg(2+)</name>
        <dbReference type="ChEBI" id="CHEBI:18420"/>
    </ligand>
</feature>
<evidence type="ECO:0000256" key="5">
    <source>
        <dbReference type="ARBA" id="ARBA00022842"/>
    </source>
</evidence>
<dbReference type="InterPro" id="IPR029044">
    <property type="entry name" value="Nucleotide-diphossugar_trans"/>
</dbReference>
<dbReference type="GO" id="GO:0005525">
    <property type="term" value="F:GTP binding"/>
    <property type="evidence" value="ECO:0007669"/>
    <property type="project" value="UniProtKB-UniRule"/>
</dbReference>
<keyword evidence="5 8" id="KW-0460">Magnesium</keyword>
<dbReference type="InterPro" id="IPR013482">
    <property type="entry name" value="Molybde_CF_guanTrfase"/>
</dbReference>
<dbReference type="HAMAP" id="MF_00316">
    <property type="entry name" value="MobA"/>
    <property type="match status" value="1"/>
</dbReference>
<dbReference type="InterPro" id="IPR025877">
    <property type="entry name" value="MobA-like_NTP_Trfase"/>
</dbReference>
<evidence type="ECO:0000256" key="4">
    <source>
        <dbReference type="ARBA" id="ARBA00022741"/>
    </source>
</evidence>
<comment type="caution">
    <text evidence="8">Lacks conserved residue(s) required for the propagation of feature annotation.</text>
</comment>
<sequence>MQAAAIILSGGKSSRMGTNKSLLKINNKMNIERIRDKIKPVFDDIILVTNDSQAYEFLGVKMTGDQYPGMGPLAGLHAGLEASSHEVNLVVACDMPFVSAELAEIMVSYCRDVDAVVPVVDGKEHPLFAVYKKDLAAAAAKCIKEGRRRMKHLLDDVRVRYVTENDFTDFNDIEIQRIFFNMNHPQDYEDAKKWAETE</sequence>
<feature type="binding site" evidence="8">
    <location>
        <position position="94"/>
    </location>
    <ligand>
        <name>GTP</name>
        <dbReference type="ChEBI" id="CHEBI:37565"/>
    </ligand>
</feature>
<dbReference type="GO" id="GO:0046872">
    <property type="term" value="F:metal ion binding"/>
    <property type="evidence" value="ECO:0007669"/>
    <property type="project" value="UniProtKB-KW"/>
</dbReference>
<keyword evidence="2 8" id="KW-0808">Transferase</keyword>
<dbReference type="RefSeq" id="WP_127489466.1">
    <property type="nucleotide sequence ID" value="NZ_CP022572.1"/>
</dbReference>
<comment type="function">
    <text evidence="8">Transfers a GMP moiety from GTP to Mo-molybdopterin (Mo-MPT) cofactor (Moco or molybdenum cofactor) to form Mo-molybdopterin guanine dinucleotide (Mo-MGD) cofactor.</text>
</comment>
<reference evidence="10 11" key="1">
    <citation type="submission" date="2017-07" db="EMBL/GenBank/DDBJ databases">
        <title>The complete genome sequence of Bacillus mesonae strain H20-5, an efficient strain improving plant abiotic stress resistance.</title>
        <authorList>
            <person name="Kim S.Y."/>
            <person name="Song H."/>
            <person name="Sang M.K."/>
            <person name="Weon H.-Y."/>
            <person name="Song J."/>
        </authorList>
    </citation>
    <scope>NUCLEOTIDE SEQUENCE [LARGE SCALE GENOMIC DNA]</scope>
    <source>
        <strain evidence="10 11">H20-5</strain>
    </source>
</reference>
<evidence type="ECO:0000256" key="6">
    <source>
        <dbReference type="ARBA" id="ARBA00023134"/>
    </source>
</evidence>
<dbReference type="Gene3D" id="3.90.550.10">
    <property type="entry name" value="Spore Coat Polysaccharide Biosynthesis Protein SpsA, Chain A"/>
    <property type="match status" value="1"/>
</dbReference>
<evidence type="ECO:0000313" key="10">
    <source>
        <dbReference type="EMBL" id="AZU64654.1"/>
    </source>
</evidence>
<evidence type="ECO:0000256" key="7">
    <source>
        <dbReference type="ARBA" id="ARBA00023150"/>
    </source>
</evidence>
<dbReference type="CDD" id="cd02503">
    <property type="entry name" value="MobA"/>
    <property type="match status" value="1"/>
</dbReference>
<keyword evidence="1 8" id="KW-0963">Cytoplasm</keyword>
<organism evidence="10 11">
    <name type="scientific">Neobacillus mesonae</name>
    <dbReference type="NCBI Taxonomy" id="1193713"/>
    <lineage>
        <taxon>Bacteria</taxon>
        <taxon>Bacillati</taxon>
        <taxon>Bacillota</taxon>
        <taxon>Bacilli</taxon>
        <taxon>Bacillales</taxon>
        <taxon>Bacillaceae</taxon>
        <taxon>Neobacillus</taxon>
    </lineage>
</organism>
<dbReference type="STRING" id="1193713.GCA_001636315_02387"/>
<comment type="catalytic activity">
    <reaction evidence="8">
        <text>Mo-molybdopterin + GTP + H(+) = Mo-molybdopterin guanine dinucleotide + diphosphate</text>
        <dbReference type="Rhea" id="RHEA:34243"/>
        <dbReference type="ChEBI" id="CHEBI:15378"/>
        <dbReference type="ChEBI" id="CHEBI:33019"/>
        <dbReference type="ChEBI" id="CHEBI:37565"/>
        <dbReference type="ChEBI" id="CHEBI:71302"/>
        <dbReference type="ChEBI" id="CHEBI:71310"/>
        <dbReference type="EC" id="2.7.7.77"/>
    </reaction>
</comment>
<comment type="similarity">
    <text evidence="8">Belongs to the MobA family.</text>
</comment>
<evidence type="ECO:0000313" key="11">
    <source>
        <dbReference type="Proteomes" id="UP000282892"/>
    </source>
</evidence>
<dbReference type="SUPFAM" id="SSF53448">
    <property type="entry name" value="Nucleotide-diphospho-sugar transferases"/>
    <property type="match status" value="1"/>
</dbReference>
<evidence type="ECO:0000256" key="3">
    <source>
        <dbReference type="ARBA" id="ARBA00022723"/>
    </source>
</evidence>
<dbReference type="PANTHER" id="PTHR19136:SF81">
    <property type="entry name" value="MOLYBDENUM COFACTOR GUANYLYLTRANSFERASE"/>
    <property type="match status" value="1"/>
</dbReference>
<dbReference type="EMBL" id="CP022572">
    <property type="protein sequence ID" value="AZU64654.1"/>
    <property type="molecule type" value="Genomic_DNA"/>
</dbReference>
<evidence type="ECO:0000256" key="2">
    <source>
        <dbReference type="ARBA" id="ARBA00022679"/>
    </source>
</evidence>
<proteinExistence type="inferred from homology"/>
<keyword evidence="7 8" id="KW-0501">Molybdenum cofactor biosynthesis</keyword>
<feature type="binding site" evidence="8">
    <location>
        <begin position="8"/>
        <end position="10"/>
    </location>
    <ligand>
        <name>GTP</name>
        <dbReference type="ChEBI" id="CHEBI:37565"/>
    </ligand>
</feature>
<dbReference type="GO" id="GO:0006777">
    <property type="term" value="P:Mo-molybdopterin cofactor biosynthetic process"/>
    <property type="evidence" value="ECO:0007669"/>
    <property type="project" value="UniProtKB-KW"/>
</dbReference>
<dbReference type="GO" id="GO:0005737">
    <property type="term" value="C:cytoplasm"/>
    <property type="evidence" value="ECO:0007669"/>
    <property type="project" value="UniProtKB-SubCell"/>
</dbReference>
<keyword evidence="6 8" id="KW-0342">GTP-binding</keyword>
<dbReference type="AlphaFoldDB" id="A0A3T0I5K9"/>
<dbReference type="Pfam" id="PF12804">
    <property type="entry name" value="NTP_transf_3"/>
    <property type="match status" value="1"/>
</dbReference>
<dbReference type="PANTHER" id="PTHR19136">
    <property type="entry name" value="MOLYBDENUM COFACTOR GUANYLYLTRANSFERASE"/>
    <property type="match status" value="1"/>
</dbReference>
<dbReference type="EC" id="2.7.7.77" evidence="8"/>
<keyword evidence="4 8" id="KW-0547">Nucleotide-binding</keyword>
<comment type="subcellular location">
    <subcellularLocation>
        <location evidence="8">Cytoplasm</location>
    </subcellularLocation>
</comment>
<evidence type="ECO:0000256" key="8">
    <source>
        <dbReference type="HAMAP-Rule" id="MF_00316"/>
    </source>
</evidence>
<gene>
    <name evidence="8" type="primary">mobA</name>
    <name evidence="10" type="ORF">CHR53_27365</name>
</gene>
<comment type="domain">
    <text evidence="8">The N-terminal domain determines nucleotide recognition and specific binding, while the C-terminal domain determines the specific binding to the target protein.</text>
</comment>
<dbReference type="OrthoDB" id="9788394at2"/>
<comment type="cofactor">
    <cofactor evidence="8">
        <name>Mg(2+)</name>
        <dbReference type="ChEBI" id="CHEBI:18420"/>
    </cofactor>
</comment>
<keyword evidence="3 8" id="KW-0479">Metal-binding</keyword>
<keyword evidence="10" id="KW-0548">Nucleotidyltransferase</keyword>
<evidence type="ECO:0000259" key="9">
    <source>
        <dbReference type="Pfam" id="PF12804"/>
    </source>
</evidence>
<dbReference type="GO" id="GO:0061603">
    <property type="term" value="F:molybdenum cofactor guanylyltransferase activity"/>
    <property type="evidence" value="ECO:0007669"/>
    <property type="project" value="UniProtKB-EC"/>
</dbReference>
<accession>A0A3T0I5K9</accession>
<dbReference type="Proteomes" id="UP000282892">
    <property type="component" value="Chromosome"/>
</dbReference>
<protein>
    <recommendedName>
        <fullName evidence="8">Probable molybdenum cofactor guanylyltransferase</fullName>
        <shortName evidence="8">MoCo guanylyltransferase</shortName>
        <ecNumber evidence="8">2.7.7.77</ecNumber>
    </recommendedName>
    <alternativeName>
        <fullName evidence="8">GTP:molybdopterin guanylyltransferase</fullName>
    </alternativeName>
    <alternativeName>
        <fullName evidence="8">Mo-MPT guanylyltransferase</fullName>
    </alternativeName>
    <alternativeName>
        <fullName evidence="8">Molybdopterin guanylyltransferase</fullName>
    </alternativeName>
    <alternativeName>
        <fullName evidence="8">Molybdopterin-guanine dinucleotide synthase</fullName>
        <shortName evidence="8">MGD synthase</shortName>
    </alternativeName>
</protein>
<keyword evidence="11" id="KW-1185">Reference proteome</keyword>
<dbReference type="KEGG" id="nmk:CHR53_27365"/>
<evidence type="ECO:0000256" key="1">
    <source>
        <dbReference type="ARBA" id="ARBA00022490"/>
    </source>
</evidence>
<feature type="domain" description="MobA-like NTP transferase" evidence="9">
    <location>
        <begin position="5"/>
        <end position="154"/>
    </location>
</feature>
<name>A0A3T0I5K9_9BACI</name>